<reference evidence="1 2" key="1">
    <citation type="submission" date="2023-11" db="EMBL/GenBank/DDBJ databases">
        <title>Gilvimarinus fulvus sp. nov., isolated from the surface of Kelp.</title>
        <authorList>
            <person name="Sun Y.Y."/>
            <person name="Gong Y."/>
            <person name="Du Z.J."/>
        </authorList>
    </citation>
    <scope>NUCLEOTIDE SEQUENCE [LARGE SCALE GENOMIC DNA]</scope>
    <source>
        <strain evidence="1 2">SDUM040013</strain>
    </source>
</reference>
<evidence type="ECO:0000313" key="2">
    <source>
        <dbReference type="Proteomes" id="UP001273505"/>
    </source>
</evidence>
<accession>A0ABU4RW96</accession>
<name>A0ABU4RW96_9GAMM</name>
<dbReference type="SUPFAM" id="SSF101386">
    <property type="entry name" value="all-alpha NTP pyrophosphatases"/>
    <property type="match status" value="1"/>
</dbReference>
<dbReference type="CDD" id="cd11527">
    <property type="entry name" value="NTP-PPase_dUTPase"/>
    <property type="match status" value="1"/>
</dbReference>
<keyword evidence="2" id="KW-1185">Reference proteome</keyword>
<dbReference type="EMBL" id="JAXAFO010000009">
    <property type="protein sequence ID" value="MDX6849151.1"/>
    <property type="molecule type" value="Genomic_DNA"/>
</dbReference>
<evidence type="ECO:0000313" key="1">
    <source>
        <dbReference type="EMBL" id="MDX6849151.1"/>
    </source>
</evidence>
<dbReference type="Pfam" id="PF08761">
    <property type="entry name" value="dUTPase_2"/>
    <property type="match status" value="1"/>
</dbReference>
<protein>
    <submittedName>
        <fullName evidence="1">dUTP diphosphatase</fullName>
        <ecNumber evidence="1">3.6.1.23</ecNumber>
    </submittedName>
</protein>
<gene>
    <name evidence="1" type="ORF">SCD92_07255</name>
</gene>
<comment type="caution">
    <text evidence="1">The sequence shown here is derived from an EMBL/GenBank/DDBJ whole genome shotgun (WGS) entry which is preliminary data.</text>
</comment>
<organism evidence="1 2">
    <name type="scientific">Gilvimarinus gilvus</name>
    <dbReference type="NCBI Taxonomy" id="3058038"/>
    <lineage>
        <taxon>Bacteria</taxon>
        <taxon>Pseudomonadati</taxon>
        <taxon>Pseudomonadota</taxon>
        <taxon>Gammaproteobacteria</taxon>
        <taxon>Cellvibrionales</taxon>
        <taxon>Cellvibrionaceae</taxon>
        <taxon>Gilvimarinus</taxon>
    </lineage>
</organism>
<dbReference type="InterPro" id="IPR014871">
    <property type="entry name" value="dUTPase/dCTP_pyrophosphatase"/>
</dbReference>
<dbReference type="EC" id="3.6.1.23" evidence="1"/>
<proteinExistence type="predicted"/>
<sequence length="210" mass="24352">MSLETVKQQTLTMLQLQDDMNSKVHPEWRVQGNAWYRAIWIECGELMDHYGWKWWKHQTPDTEQVALELVDIWHFGLSILLEGGASPDAIADQVARELVINTDQTDLRLDVEAFTAATLADQQFHLDLFGRLLAGVNMDYAELYRRYVGKNVLNFFRQDNGYKDGTYRKLWFDGREDNEHLVEVVEALDASAQSFSKDVYTALGDRYSRP</sequence>
<dbReference type="Proteomes" id="UP001273505">
    <property type="component" value="Unassembled WGS sequence"/>
</dbReference>
<keyword evidence="1" id="KW-0378">Hydrolase</keyword>
<dbReference type="Gene3D" id="1.10.4010.10">
    <property type="entry name" value="Type II deoxyuridine triphosphatase"/>
    <property type="match status" value="1"/>
</dbReference>
<dbReference type="GO" id="GO:0004170">
    <property type="term" value="F:dUTP diphosphatase activity"/>
    <property type="evidence" value="ECO:0007669"/>
    <property type="project" value="UniProtKB-EC"/>
</dbReference>